<feature type="chain" id="PRO_5046802952" evidence="2">
    <location>
        <begin position="16"/>
        <end position="389"/>
    </location>
</feature>
<dbReference type="Gene3D" id="3.30.750.140">
    <property type="match status" value="1"/>
</dbReference>
<dbReference type="InterPro" id="IPR021136">
    <property type="entry name" value="Flagellar_hook_control-like_C"/>
</dbReference>
<evidence type="ECO:0000259" key="3">
    <source>
        <dbReference type="Pfam" id="PF02120"/>
    </source>
</evidence>
<protein>
    <submittedName>
        <fullName evidence="4">Flagellar hook-length control protein FliK</fullName>
    </submittedName>
</protein>
<evidence type="ECO:0000256" key="1">
    <source>
        <dbReference type="SAM" id="MobiDB-lite"/>
    </source>
</evidence>
<gene>
    <name evidence="4" type="ORF">OPV09_12860</name>
</gene>
<dbReference type="InterPro" id="IPR052563">
    <property type="entry name" value="FliK"/>
</dbReference>
<evidence type="ECO:0000313" key="5">
    <source>
        <dbReference type="Proteomes" id="UP001373909"/>
    </source>
</evidence>
<feature type="region of interest" description="Disordered" evidence="1">
    <location>
        <begin position="153"/>
        <end position="182"/>
    </location>
</feature>
<feature type="region of interest" description="Disordered" evidence="1">
    <location>
        <begin position="63"/>
        <end position="85"/>
    </location>
</feature>
<evidence type="ECO:0000313" key="4">
    <source>
        <dbReference type="EMBL" id="WWO48934.1"/>
    </source>
</evidence>
<sequence length="389" mass="38924">MIMNFNKAPAAPAPAAPAASAPAPAPAPSQAAALPGTPGYAANGAAPSALSLFAQVLDVTGGETADAGTPAPAKDGDSDSQTDSSLPAMAAPVIGLPVSVLPPADAAAAEARAYAQAQVQTQAQAQVQANVAQANPALNISLHPAAITLNAPATAPAPGRDTREPLAAANPAAPAKGSAPAQPFESLLQQSAPSTAVAAPAVAVAAREGERGAANVAPATPNLGLAGAVGNTATAAAAGDTIKLNGPAQQWQEPLREALGERLQTQIGRNSEHATIRLDPPMLGRIEISIRHTAGALQVNVTASNSEVLRQLQGIGENMRSDLAQRQYTDVAVNISATPRSPAAQAFAEGDARGQRQPGRQHDDAEPGRALSDGSTAATTYAMHERESA</sequence>
<feature type="compositionally biased region" description="Low complexity" evidence="1">
    <location>
        <begin position="165"/>
        <end position="182"/>
    </location>
</feature>
<keyword evidence="4" id="KW-0282">Flagellum</keyword>
<organism evidence="4 5">
    <name type="scientific">Janthinobacterium aestuarii</name>
    <dbReference type="NCBI Taxonomy" id="2985511"/>
    <lineage>
        <taxon>Bacteria</taxon>
        <taxon>Pseudomonadati</taxon>
        <taxon>Pseudomonadota</taxon>
        <taxon>Betaproteobacteria</taxon>
        <taxon>Burkholderiales</taxon>
        <taxon>Oxalobacteraceae</taxon>
        <taxon>Janthinobacterium</taxon>
    </lineage>
</organism>
<keyword evidence="2" id="KW-0732">Signal</keyword>
<feature type="region of interest" description="Disordered" evidence="1">
    <location>
        <begin position="339"/>
        <end position="389"/>
    </location>
</feature>
<dbReference type="RefSeq" id="WP_338682013.1">
    <property type="nucleotide sequence ID" value="NZ_CP142523.1"/>
</dbReference>
<accession>A0ABZ2GU83</accession>
<proteinExistence type="predicted"/>
<feature type="signal peptide" evidence="2">
    <location>
        <begin position="1"/>
        <end position="15"/>
    </location>
</feature>
<evidence type="ECO:0000256" key="2">
    <source>
        <dbReference type="SAM" id="SignalP"/>
    </source>
</evidence>
<reference evidence="4 5" key="1">
    <citation type="submission" date="2024-01" db="EMBL/GenBank/DDBJ databases">
        <title>Draft genome sequences of nine bacterial species from freshwater ponds near Washington, DC.</title>
        <authorList>
            <person name="Pavloudi C."/>
            <person name="Oliver L."/>
            <person name="Slattery K."/>
            <person name="Lissner G."/>
            <person name="Saw J.H."/>
        </authorList>
    </citation>
    <scope>NUCLEOTIDE SEQUENCE [LARGE SCALE GENOMIC DNA]</scope>
    <source>
        <strain evidence="5">TB1-E2</strain>
    </source>
</reference>
<feature type="compositionally biased region" description="Basic and acidic residues" evidence="1">
    <location>
        <begin position="350"/>
        <end position="367"/>
    </location>
</feature>
<feature type="domain" description="Flagellar hook-length control protein-like C-terminal" evidence="3">
    <location>
        <begin position="261"/>
        <end position="339"/>
    </location>
</feature>
<dbReference type="Proteomes" id="UP001373909">
    <property type="component" value="Chromosome"/>
</dbReference>
<dbReference type="PANTHER" id="PTHR37533">
    <property type="entry name" value="FLAGELLAR HOOK-LENGTH CONTROL PROTEIN"/>
    <property type="match status" value="1"/>
</dbReference>
<dbReference type="CDD" id="cd17470">
    <property type="entry name" value="T3SS_Flik_C"/>
    <property type="match status" value="1"/>
</dbReference>
<dbReference type="PANTHER" id="PTHR37533:SF2">
    <property type="entry name" value="FLAGELLAR HOOK-LENGTH CONTROL PROTEIN"/>
    <property type="match status" value="1"/>
</dbReference>
<feature type="region of interest" description="Disordered" evidence="1">
    <location>
        <begin position="1"/>
        <end position="40"/>
    </location>
</feature>
<keyword evidence="4" id="KW-0969">Cilium</keyword>
<dbReference type="EMBL" id="CP142523">
    <property type="protein sequence ID" value="WWO48934.1"/>
    <property type="molecule type" value="Genomic_DNA"/>
</dbReference>
<feature type="compositionally biased region" description="Low complexity" evidence="1">
    <location>
        <begin position="16"/>
        <end position="33"/>
    </location>
</feature>
<keyword evidence="4" id="KW-0966">Cell projection</keyword>
<dbReference type="InterPro" id="IPR038610">
    <property type="entry name" value="FliK-like_C_sf"/>
</dbReference>
<dbReference type="Pfam" id="PF02120">
    <property type="entry name" value="Flg_hook"/>
    <property type="match status" value="1"/>
</dbReference>
<name>A0ABZ2GU83_9BURK</name>
<keyword evidence="5" id="KW-1185">Reference proteome</keyword>